<feature type="region of interest" description="Disordered" evidence="1">
    <location>
        <begin position="1"/>
        <end position="41"/>
    </location>
</feature>
<reference evidence="2" key="1">
    <citation type="journal article" date="2020" name="Stud. Mycol.">
        <title>101 Dothideomycetes genomes: a test case for predicting lifestyles and emergence of pathogens.</title>
        <authorList>
            <person name="Haridas S."/>
            <person name="Albert R."/>
            <person name="Binder M."/>
            <person name="Bloem J."/>
            <person name="Labutti K."/>
            <person name="Salamov A."/>
            <person name="Andreopoulos B."/>
            <person name="Baker S."/>
            <person name="Barry K."/>
            <person name="Bills G."/>
            <person name="Bluhm B."/>
            <person name="Cannon C."/>
            <person name="Castanera R."/>
            <person name="Culley D."/>
            <person name="Daum C."/>
            <person name="Ezra D."/>
            <person name="Gonzalez J."/>
            <person name="Henrissat B."/>
            <person name="Kuo A."/>
            <person name="Liang C."/>
            <person name="Lipzen A."/>
            <person name="Lutzoni F."/>
            <person name="Magnuson J."/>
            <person name="Mondo S."/>
            <person name="Nolan M."/>
            <person name="Ohm R."/>
            <person name="Pangilinan J."/>
            <person name="Park H.-J."/>
            <person name="Ramirez L."/>
            <person name="Alfaro M."/>
            <person name="Sun H."/>
            <person name="Tritt A."/>
            <person name="Yoshinaga Y."/>
            <person name="Zwiers L.-H."/>
            <person name="Turgeon B."/>
            <person name="Goodwin S."/>
            <person name="Spatafora J."/>
            <person name="Crous P."/>
            <person name="Grigoriev I."/>
        </authorList>
    </citation>
    <scope>NUCLEOTIDE SEQUENCE</scope>
    <source>
        <strain evidence="2">CBS 690.94</strain>
    </source>
</reference>
<keyword evidence="3" id="KW-1185">Reference proteome</keyword>
<dbReference type="Proteomes" id="UP000799764">
    <property type="component" value="Unassembled WGS sequence"/>
</dbReference>
<comment type="caution">
    <text evidence="2">The sequence shown here is derived from an EMBL/GenBank/DDBJ whole genome shotgun (WGS) entry which is preliminary data.</text>
</comment>
<accession>A0A9P4PBZ0</accession>
<dbReference type="AlphaFoldDB" id="A0A9P4PBZ0"/>
<sequence>MPLGCSTLHPTPDASPSAQVPKPRPASAAHPRVAALPDGSSPAVPECFACHLGVQAACTMHHAPWRGPPTNQQPVRTPPPKPPSLCLCCVRLDWTHPSLARPPACAAPAADLCCCPALLSATPWTLVP</sequence>
<name>A0A9P4PBZ0_9PLEO</name>
<proteinExistence type="predicted"/>
<organism evidence="2 3">
    <name type="scientific">Karstenula rhodostoma CBS 690.94</name>
    <dbReference type="NCBI Taxonomy" id="1392251"/>
    <lineage>
        <taxon>Eukaryota</taxon>
        <taxon>Fungi</taxon>
        <taxon>Dikarya</taxon>
        <taxon>Ascomycota</taxon>
        <taxon>Pezizomycotina</taxon>
        <taxon>Dothideomycetes</taxon>
        <taxon>Pleosporomycetidae</taxon>
        <taxon>Pleosporales</taxon>
        <taxon>Massarineae</taxon>
        <taxon>Didymosphaeriaceae</taxon>
        <taxon>Karstenula</taxon>
    </lineage>
</organism>
<gene>
    <name evidence="2" type="ORF">P171DRAFT_91286</name>
</gene>
<dbReference type="EMBL" id="MU001506">
    <property type="protein sequence ID" value="KAF2441180.1"/>
    <property type="molecule type" value="Genomic_DNA"/>
</dbReference>
<evidence type="ECO:0000313" key="3">
    <source>
        <dbReference type="Proteomes" id="UP000799764"/>
    </source>
</evidence>
<evidence type="ECO:0000313" key="2">
    <source>
        <dbReference type="EMBL" id="KAF2441180.1"/>
    </source>
</evidence>
<evidence type="ECO:0000256" key="1">
    <source>
        <dbReference type="SAM" id="MobiDB-lite"/>
    </source>
</evidence>
<protein>
    <submittedName>
        <fullName evidence="2">Uncharacterized protein</fullName>
    </submittedName>
</protein>